<proteinExistence type="predicted"/>
<feature type="transmembrane region" description="Helical" evidence="1">
    <location>
        <begin position="16"/>
        <end position="38"/>
    </location>
</feature>
<dbReference type="InParanoid" id="A0A2K2A024"/>
<reference evidence="2 3" key="1">
    <citation type="journal article" date="2006" name="Science">
        <title>The genome of black cottonwood, Populus trichocarpa (Torr. &amp; Gray).</title>
        <authorList>
            <person name="Tuskan G.A."/>
            <person name="Difazio S."/>
            <person name="Jansson S."/>
            <person name="Bohlmann J."/>
            <person name="Grigoriev I."/>
            <person name="Hellsten U."/>
            <person name="Putnam N."/>
            <person name="Ralph S."/>
            <person name="Rombauts S."/>
            <person name="Salamov A."/>
            <person name="Schein J."/>
            <person name="Sterck L."/>
            <person name="Aerts A."/>
            <person name="Bhalerao R.R."/>
            <person name="Bhalerao R.P."/>
            <person name="Blaudez D."/>
            <person name="Boerjan W."/>
            <person name="Brun A."/>
            <person name="Brunner A."/>
            <person name="Busov V."/>
            <person name="Campbell M."/>
            <person name="Carlson J."/>
            <person name="Chalot M."/>
            <person name="Chapman J."/>
            <person name="Chen G.L."/>
            <person name="Cooper D."/>
            <person name="Coutinho P.M."/>
            <person name="Couturier J."/>
            <person name="Covert S."/>
            <person name="Cronk Q."/>
            <person name="Cunningham R."/>
            <person name="Davis J."/>
            <person name="Degroeve S."/>
            <person name="Dejardin A."/>
            <person name="Depamphilis C."/>
            <person name="Detter J."/>
            <person name="Dirks B."/>
            <person name="Dubchak I."/>
            <person name="Duplessis S."/>
            <person name="Ehlting J."/>
            <person name="Ellis B."/>
            <person name="Gendler K."/>
            <person name="Goodstein D."/>
            <person name="Gribskov M."/>
            <person name="Grimwood J."/>
            <person name="Groover A."/>
            <person name="Gunter L."/>
            <person name="Hamberger B."/>
            <person name="Heinze B."/>
            <person name="Helariutta Y."/>
            <person name="Henrissat B."/>
            <person name="Holligan D."/>
            <person name="Holt R."/>
            <person name="Huang W."/>
            <person name="Islam-Faridi N."/>
            <person name="Jones S."/>
            <person name="Jones-Rhoades M."/>
            <person name="Jorgensen R."/>
            <person name="Joshi C."/>
            <person name="Kangasjarvi J."/>
            <person name="Karlsson J."/>
            <person name="Kelleher C."/>
            <person name="Kirkpatrick R."/>
            <person name="Kirst M."/>
            <person name="Kohler A."/>
            <person name="Kalluri U."/>
            <person name="Larimer F."/>
            <person name="Leebens-Mack J."/>
            <person name="Leple J.C."/>
            <person name="Locascio P."/>
            <person name="Lou Y."/>
            <person name="Lucas S."/>
            <person name="Martin F."/>
            <person name="Montanini B."/>
            <person name="Napoli C."/>
            <person name="Nelson D.R."/>
            <person name="Nelson C."/>
            <person name="Nieminen K."/>
            <person name="Nilsson O."/>
            <person name="Pereda V."/>
            <person name="Peter G."/>
            <person name="Philippe R."/>
            <person name="Pilate G."/>
            <person name="Poliakov A."/>
            <person name="Razumovskaya J."/>
            <person name="Richardson P."/>
            <person name="Rinaldi C."/>
            <person name="Ritland K."/>
            <person name="Rouze P."/>
            <person name="Ryaboy D."/>
            <person name="Schmutz J."/>
            <person name="Schrader J."/>
            <person name="Segerman B."/>
            <person name="Shin H."/>
            <person name="Siddiqui A."/>
            <person name="Sterky F."/>
            <person name="Terry A."/>
            <person name="Tsai C.J."/>
            <person name="Uberbacher E."/>
            <person name="Unneberg P."/>
            <person name="Vahala J."/>
            <person name="Wall K."/>
            <person name="Wessler S."/>
            <person name="Yang G."/>
            <person name="Yin T."/>
            <person name="Douglas C."/>
            <person name="Marra M."/>
            <person name="Sandberg G."/>
            <person name="Van de Peer Y."/>
            <person name="Rokhsar D."/>
        </authorList>
    </citation>
    <scope>NUCLEOTIDE SEQUENCE [LARGE SCALE GENOMIC DNA]</scope>
    <source>
        <strain evidence="3">cv. Nisqually</strain>
    </source>
</reference>
<sequence>MLTSHDHFVSFDFPSFFLAEGVIYYEMLQTSLFFPLFLKATQESSLVPLRLQIWSNQAYICSNLLLFLQLKVILAILSNSVAN</sequence>
<evidence type="ECO:0000313" key="3">
    <source>
        <dbReference type="Proteomes" id="UP000006729"/>
    </source>
</evidence>
<accession>A0A2K2A024</accession>
<dbReference type="Proteomes" id="UP000006729">
    <property type="component" value="Chromosome 6"/>
</dbReference>
<organism evidence="2 3">
    <name type="scientific">Populus trichocarpa</name>
    <name type="common">Western balsam poplar</name>
    <name type="synonym">Populus balsamifera subsp. trichocarpa</name>
    <dbReference type="NCBI Taxonomy" id="3694"/>
    <lineage>
        <taxon>Eukaryota</taxon>
        <taxon>Viridiplantae</taxon>
        <taxon>Streptophyta</taxon>
        <taxon>Embryophyta</taxon>
        <taxon>Tracheophyta</taxon>
        <taxon>Spermatophyta</taxon>
        <taxon>Magnoliopsida</taxon>
        <taxon>eudicotyledons</taxon>
        <taxon>Gunneridae</taxon>
        <taxon>Pentapetalae</taxon>
        <taxon>rosids</taxon>
        <taxon>fabids</taxon>
        <taxon>Malpighiales</taxon>
        <taxon>Salicaceae</taxon>
        <taxon>Saliceae</taxon>
        <taxon>Populus</taxon>
    </lineage>
</organism>
<keyword evidence="1" id="KW-0472">Membrane</keyword>
<feature type="transmembrane region" description="Helical" evidence="1">
    <location>
        <begin position="58"/>
        <end position="77"/>
    </location>
</feature>
<keyword evidence="3" id="KW-1185">Reference proteome</keyword>
<evidence type="ECO:0000313" key="2">
    <source>
        <dbReference type="EMBL" id="PNT30876.1"/>
    </source>
</evidence>
<gene>
    <name evidence="2" type="ORF">POPTR_006G104900</name>
</gene>
<dbReference type="EMBL" id="CM009295">
    <property type="protein sequence ID" value="PNT30876.1"/>
    <property type="molecule type" value="Genomic_DNA"/>
</dbReference>
<dbReference type="AlphaFoldDB" id="A0A2K2A024"/>
<evidence type="ECO:0000256" key="1">
    <source>
        <dbReference type="SAM" id="Phobius"/>
    </source>
</evidence>
<protein>
    <submittedName>
        <fullName evidence="2">Uncharacterized protein</fullName>
    </submittedName>
</protein>
<keyword evidence="1" id="KW-1133">Transmembrane helix</keyword>
<name>A0A2K2A024_POPTR</name>
<keyword evidence="1" id="KW-0812">Transmembrane</keyword>